<gene>
    <name evidence="2" type="ORF">VITISV_023152</name>
</gene>
<evidence type="ECO:0000313" key="2">
    <source>
        <dbReference type="EMBL" id="CAN62683.1"/>
    </source>
</evidence>
<dbReference type="AlphaFoldDB" id="A5APL4"/>
<reference evidence="2" key="1">
    <citation type="journal article" date="2007" name="PLoS ONE">
        <title>The first genome sequence of an elite grapevine cultivar (Pinot noir Vitis vinifera L.): coping with a highly heterozygous genome.</title>
        <authorList>
            <person name="Velasco R."/>
            <person name="Zharkikh A."/>
            <person name="Troggio M."/>
            <person name="Cartwright D.A."/>
            <person name="Cestaro A."/>
            <person name="Pruss D."/>
            <person name="Pindo M."/>
            <person name="FitzGerald L.M."/>
            <person name="Vezzulli S."/>
            <person name="Reid J."/>
            <person name="Malacarne G."/>
            <person name="Iliev D."/>
            <person name="Coppola G."/>
            <person name="Wardell B."/>
            <person name="Micheletti D."/>
            <person name="Macalma T."/>
            <person name="Facci M."/>
            <person name="Mitchell J.T."/>
            <person name="Perazzolli M."/>
            <person name="Eldredge G."/>
            <person name="Gatto P."/>
            <person name="Oyzerski R."/>
            <person name="Moretto M."/>
            <person name="Gutin N."/>
            <person name="Stefanini M."/>
            <person name="Chen Y."/>
            <person name="Segala C."/>
            <person name="Davenport C."/>
            <person name="Dematte L."/>
            <person name="Mraz A."/>
            <person name="Battilana J."/>
            <person name="Stormo K."/>
            <person name="Costa F."/>
            <person name="Tao Q."/>
            <person name="Si-Ammour A."/>
            <person name="Harkins T."/>
            <person name="Lackey A."/>
            <person name="Perbost C."/>
            <person name="Taillon B."/>
            <person name="Stella A."/>
            <person name="Solovyev V."/>
            <person name="Fawcett J.A."/>
            <person name="Sterck L."/>
            <person name="Vandepoele K."/>
            <person name="Grando S.M."/>
            <person name="Toppo S."/>
            <person name="Moser C."/>
            <person name="Lanchbury J."/>
            <person name="Bogden R."/>
            <person name="Skolnick M."/>
            <person name="Sgaramella V."/>
            <person name="Bhatnagar S.K."/>
            <person name="Fontana P."/>
            <person name="Gutin A."/>
            <person name="Van de Peer Y."/>
            <person name="Salamini F."/>
            <person name="Viola R."/>
        </authorList>
    </citation>
    <scope>NUCLEOTIDE SEQUENCE</scope>
</reference>
<sequence length="239" mass="27012">MASSPQNLVPEPAPVLANRPPSEPPRVPTTKTRSKAHRGRQPVLGRQAEVRCIHECAKPRLHMEAAVMAVGPRARADAEAASMKAVENWEVCFGGGHRRLIQAEVEVMVFVEMSLARGRSRHRGRVKWWSGGWSRRCTPEGHPGSLPLDEVRVHFRRSLSRQYVNGLAMEAKKRKCIYRGVAKKKESSYKIHAIMDDFGSGQNQNLERRHEFKQSCGEFIVAIGNYCVMKMDQDIGFRE</sequence>
<protein>
    <submittedName>
        <fullName evidence="2">Uncharacterized protein</fullName>
    </submittedName>
</protein>
<evidence type="ECO:0000256" key="1">
    <source>
        <dbReference type="SAM" id="MobiDB-lite"/>
    </source>
</evidence>
<proteinExistence type="predicted"/>
<accession>A5APL4</accession>
<name>A5APL4_VITVI</name>
<feature type="region of interest" description="Disordered" evidence="1">
    <location>
        <begin position="1"/>
        <end position="43"/>
    </location>
</feature>
<dbReference type="EMBL" id="AM431557">
    <property type="protein sequence ID" value="CAN62683.1"/>
    <property type="molecule type" value="Genomic_DNA"/>
</dbReference>
<organism evidence="2">
    <name type="scientific">Vitis vinifera</name>
    <name type="common">Grape</name>
    <dbReference type="NCBI Taxonomy" id="29760"/>
    <lineage>
        <taxon>Eukaryota</taxon>
        <taxon>Viridiplantae</taxon>
        <taxon>Streptophyta</taxon>
        <taxon>Embryophyta</taxon>
        <taxon>Tracheophyta</taxon>
        <taxon>Spermatophyta</taxon>
        <taxon>Magnoliopsida</taxon>
        <taxon>eudicotyledons</taxon>
        <taxon>Gunneridae</taxon>
        <taxon>Pentapetalae</taxon>
        <taxon>rosids</taxon>
        <taxon>Vitales</taxon>
        <taxon>Vitaceae</taxon>
        <taxon>Viteae</taxon>
        <taxon>Vitis</taxon>
    </lineage>
</organism>